<gene>
    <name evidence="7" type="ORF">C6Y45_16910</name>
</gene>
<dbReference type="EMBL" id="PZJJ01000059">
    <property type="protein sequence ID" value="PTL37363.1"/>
    <property type="molecule type" value="Genomic_DNA"/>
</dbReference>
<sequence>MAGSVFRNQRSRTRDHTACITRCRNVRNLHRGEEVYGGRGMTSMEALARRYSIYMGIIIVLLLLVALITSMSTFFVGMAFGTAFGLINFVTTYFQVKRIMTSYTTRKYRFSIGTLGRLLIVLVALFIAQAFPQYFDMTGVIAGLAVMYVILLIDPIFQIKHLQ</sequence>
<keyword evidence="5 6" id="KW-0472">Membrane</keyword>
<feature type="transmembrane region" description="Helical" evidence="6">
    <location>
        <begin position="108"/>
        <end position="131"/>
    </location>
</feature>
<feature type="transmembrane region" description="Helical" evidence="6">
    <location>
        <begin position="137"/>
        <end position="157"/>
    </location>
</feature>
<dbReference type="Pfam" id="PF03899">
    <property type="entry name" value="ATP-synt_I"/>
    <property type="match status" value="1"/>
</dbReference>
<feature type="transmembrane region" description="Helical" evidence="6">
    <location>
        <begin position="74"/>
        <end position="96"/>
    </location>
</feature>
<name>A0A2T4U1U4_9BACI</name>
<evidence type="ECO:0000313" key="8">
    <source>
        <dbReference type="Proteomes" id="UP000240509"/>
    </source>
</evidence>
<evidence type="ECO:0000256" key="6">
    <source>
        <dbReference type="SAM" id="Phobius"/>
    </source>
</evidence>
<evidence type="ECO:0000256" key="1">
    <source>
        <dbReference type="ARBA" id="ARBA00004651"/>
    </source>
</evidence>
<evidence type="ECO:0000256" key="5">
    <source>
        <dbReference type="ARBA" id="ARBA00023136"/>
    </source>
</evidence>
<evidence type="ECO:0008006" key="9">
    <source>
        <dbReference type="Google" id="ProtNLM"/>
    </source>
</evidence>
<dbReference type="InterPro" id="IPR005598">
    <property type="entry name" value="ATP_synth_I"/>
</dbReference>
<keyword evidence="4 6" id="KW-1133">Transmembrane helix</keyword>
<feature type="transmembrane region" description="Helical" evidence="6">
    <location>
        <begin position="51"/>
        <end position="68"/>
    </location>
</feature>
<proteinExistence type="predicted"/>
<evidence type="ECO:0000313" key="7">
    <source>
        <dbReference type="EMBL" id="PTL37363.1"/>
    </source>
</evidence>
<keyword evidence="8" id="KW-1185">Reference proteome</keyword>
<protein>
    <recommendedName>
        <fullName evidence="9">ATP synthase subunit</fullName>
    </recommendedName>
</protein>
<organism evidence="7 8">
    <name type="scientific">Alkalicoccus saliphilus</name>
    <dbReference type="NCBI Taxonomy" id="200989"/>
    <lineage>
        <taxon>Bacteria</taxon>
        <taxon>Bacillati</taxon>
        <taxon>Bacillota</taxon>
        <taxon>Bacilli</taxon>
        <taxon>Bacillales</taxon>
        <taxon>Bacillaceae</taxon>
        <taxon>Alkalicoccus</taxon>
    </lineage>
</organism>
<accession>A0A2T4U1U4</accession>
<evidence type="ECO:0000256" key="4">
    <source>
        <dbReference type="ARBA" id="ARBA00022989"/>
    </source>
</evidence>
<keyword evidence="3 6" id="KW-0812">Transmembrane</keyword>
<keyword evidence="2" id="KW-1003">Cell membrane</keyword>
<reference evidence="7 8" key="1">
    <citation type="submission" date="2018-03" db="EMBL/GenBank/DDBJ databases">
        <title>Alkalicoccus saliphilus sp. nov., isolated from a mineral pool.</title>
        <authorList>
            <person name="Zhao B."/>
        </authorList>
    </citation>
    <scope>NUCLEOTIDE SEQUENCE [LARGE SCALE GENOMIC DNA]</scope>
    <source>
        <strain evidence="7 8">6AG</strain>
    </source>
</reference>
<dbReference type="GO" id="GO:0005886">
    <property type="term" value="C:plasma membrane"/>
    <property type="evidence" value="ECO:0007669"/>
    <property type="project" value="UniProtKB-SubCell"/>
</dbReference>
<comment type="subcellular location">
    <subcellularLocation>
        <location evidence="1">Cell membrane</location>
        <topology evidence="1">Multi-pass membrane protein</topology>
    </subcellularLocation>
</comment>
<dbReference type="AlphaFoldDB" id="A0A2T4U1U4"/>
<dbReference type="Proteomes" id="UP000240509">
    <property type="component" value="Unassembled WGS sequence"/>
</dbReference>
<evidence type="ECO:0000256" key="3">
    <source>
        <dbReference type="ARBA" id="ARBA00022692"/>
    </source>
</evidence>
<evidence type="ECO:0000256" key="2">
    <source>
        <dbReference type="ARBA" id="ARBA00022475"/>
    </source>
</evidence>
<comment type="caution">
    <text evidence="7">The sequence shown here is derived from an EMBL/GenBank/DDBJ whole genome shotgun (WGS) entry which is preliminary data.</text>
</comment>